<feature type="transmembrane region" description="Helical" evidence="2">
    <location>
        <begin position="73"/>
        <end position="95"/>
    </location>
</feature>
<dbReference type="RefSeq" id="WP_344044211.1">
    <property type="nucleotide sequence ID" value="NZ_BAAAPB010000001.1"/>
</dbReference>
<sequence>MGRQPTSVLRSLGWRDLGAALLGVVGASLGLLLGAWLAPGNPLHSKWQVVIGGVLVALCGLVLRLVLTPLAVRLGWVGAILLGLGGQWLAVWLVIFPATERGWEEFWWSLVTAWLVAAVSTVLVWLVTAGTDDAVTASLLRRARRSSVTLEDPDVPGVVFVQADGVPFPVLEVAVRAGTVPTLSRWLRSGSHQMAEWRPMLPATTPASQMGILHGTIDGIPAFRWVERSTQRVLVANRPRDAAEIEARHSDGHGLLADDGVSISNLFTGDAPTAIATMSAVQRSRETRQAREAISDFLGRPAGFARSFNRTLSEVVRERFQAARARRRDVRPRIRRGWGFAGERAALVGVLRDLNTTLVADAMLRGRRAIYVDYVDYDAVAHHAGVLQPESLSALEGIDVVLAQLEKVAAVAPRRYHLVVLSDHGQSQGEIFADRYGEELAALVARLADSTALDAVRNAEGSGSLNSMVASAGGRDSVMGRALDRVSDHLTDDTSGAVAEPRPTAQATTQEDTQEAAPANRFMVFGSGNLGLVYVAGEPRRLTLEELSERFPGLVPGLAAHPGIGFVVGRSAEHGPVVLGAGGEHRLRDGTIVDTDPLARFGPHAAAFVRRVEAMEEAPDLYVNSLLDDLGEVAAFEDLVGCHGGLGGWQDRAMVVHPVDLPLPGDLPDGMVVGAHELHRVFVGWLEQLGHRTSLTTKLSR</sequence>
<reference evidence="3 4" key="1">
    <citation type="journal article" date="2019" name="Int. J. Syst. Evol. Microbiol.">
        <title>The Global Catalogue of Microorganisms (GCM) 10K type strain sequencing project: providing services to taxonomists for standard genome sequencing and annotation.</title>
        <authorList>
            <consortium name="The Broad Institute Genomics Platform"/>
            <consortium name="The Broad Institute Genome Sequencing Center for Infectious Disease"/>
            <person name="Wu L."/>
            <person name="Ma J."/>
        </authorList>
    </citation>
    <scope>NUCLEOTIDE SEQUENCE [LARGE SCALE GENOMIC DNA]</scope>
    <source>
        <strain evidence="3 4">JCM 15309</strain>
    </source>
</reference>
<dbReference type="InterPro" id="IPR002591">
    <property type="entry name" value="Phosphodiest/P_Trfase"/>
</dbReference>
<evidence type="ECO:0000313" key="3">
    <source>
        <dbReference type="EMBL" id="GAA1957449.1"/>
    </source>
</evidence>
<protein>
    <submittedName>
        <fullName evidence="3">Phage holin family protein</fullName>
    </submittedName>
</protein>
<dbReference type="Proteomes" id="UP001500571">
    <property type="component" value="Unassembled WGS sequence"/>
</dbReference>
<keyword evidence="2" id="KW-0472">Membrane</keyword>
<proteinExistence type="predicted"/>
<dbReference type="Pfam" id="PF01663">
    <property type="entry name" value="Phosphodiest"/>
    <property type="match status" value="1"/>
</dbReference>
<dbReference type="EMBL" id="BAAAPB010000001">
    <property type="protein sequence ID" value="GAA1957449.1"/>
    <property type="molecule type" value="Genomic_DNA"/>
</dbReference>
<comment type="caution">
    <text evidence="3">The sequence shown here is derived from an EMBL/GenBank/DDBJ whole genome shotgun (WGS) entry which is preliminary data.</text>
</comment>
<accession>A0ABN2QSS6</accession>
<evidence type="ECO:0000256" key="1">
    <source>
        <dbReference type="SAM" id="MobiDB-lite"/>
    </source>
</evidence>
<keyword evidence="2" id="KW-1133">Transmembrane helix</keyword>
<feature type="region of interest" description="Disordered" evidence="1">
    <location>
        <begin position="490"/>
        <end position="517"/>
    </location>
</feature>
<evidence type="ECO:0000256" key="2">
    <source>
        <dbReference type="SAM" id="Phobius"/>
    </source>
</evidence>
<dbReference type="Gene3D" id="3.40.720.10">
    <property type="entry name" value="Alkaline Phosphatase, subunit A"/>
    <property type="match status" value="1"/>
</dbReference>
<feature type="compositionally biased region" description="Low complexity" evidence="1">
    <location>
        <begin position="503"/>
        <end position="517"/>
    </location>
</feature>
<gene>
    <name evidence="3" type="ORF">GCM10009798_16070</name>
</gene>
<feature type="transmembrane region" description="Helical" evidence="2">
    <location>
        <begin position="107"/>
        <end position="127"/>
    </location>
</feature>
<dbReference type="SUPFAM" id="SSF53649">
    <property type="entry name" value="Alkaline phosphatase-like"/>
    <property type="match status" value="1"/>
</dbReference>
<keyword evidence="4" id="KW-1185">Reference proteome</keyword>
<name>A0ABN2QSS6_9ACTN</name>
<evidence type="ECO:0000313" key="4">
    <source>
        <dbReference type="Proteomes" id="UP001500571"/>
    </source>
</evidence>
<dbReference type="InterPro" id="IPR017850">
    <property type="entry name" value="Alkaline_phosphatase_core_sf"/>
</dbReference>
<keyword evidence="2" id="KW-0812">Transmembrane</keyword>
<feature type="transmembrane region" description="Helical" evidence="2">
    <location>
        <begin position="17"/>
        <end position="37"/>
    </location>
</feature>
<organism evidence="3 4">
    <name type="scientific">Nocardioides panacihumi</name>
    <dbReference type="NCBI Taxonomy" id="400774"/>
    <lineage>
        <taxon>Bacteria</taxon>
        <taxon>Bacillati</taxon>
        <taxon>Actinomycetota</taxon>
        <taxon>Actinomycetes</taxon>
        <taxon>Propionibacteriales</taxon>
        <taxon>Nocardioidaceae</taxon>
        <taxon>Nocardioides</taxon>
    </lineage>
</organism>
<feature type="transmembrane region" description="Helical" evidence="2">
    <location>
        <begin position="49"/>
        <end position="67"/>
    </location>
</feature>